<feature type="region of interest" description="Disordered" evidence="1">
    <location>
        <begin position="76"/>
        <end position="97"/>
    </location>
</feature>
<dbReference type="AlphaFoldDB" id="A0AA97NTV7"/>
<feature type="compositionally biased region" description="Low complexity" evidence="1">
    <location>
        <begin position="77"/>
        <end position="93"/>
    </location>
</feature>
<reference evidence="2" key="1">
    <citation type="journal article" date="2012" name="PLoS Genet.">
        <title>Comparative analysis of the genomes of two field isolates of the rice blast fungus Magnaporthe oryzae.</title>
        <authorList>
            <person name="Xue M."/>
            <person name="Yang J."/>
            <person name="Li Z."/>
            <person name="Hu S."/>
            <person name="Yao N."/>
            <person name="Dean R.A."/>
            <person name="Zhao W."/>
            <person name="Shen M."/>
            <person name="Zhang H."/>
            <person name="Li C."/>
            <person name="Liu L."/>
            <person name="Cao L."/>
            <person name="Xu X."/>
            <person name="Xing Y."/>
            <person name="Hsiang T."/>
            <person name="Zhang Z."/>
            <person name="Xu J.R."/>
            <person name="Peng Y.L."/>
        </authorList>
    </citation>
    <scope>NUCLEOTIDE SEQUENCE</scope>
    <source>
        <strain evidence="2">Y34</strain>
    </source>
</reference>
<sequence length="264" mass="27768">MAHHIFTRRAGDDSAAPAAQVPRRVLQRRSNPAYKHTGGHRAPQTAVAAAAAAAPANNTTTTTWDQAEEAGYPASMSITQRRQSQYQQHSSPSEAEPCLVPTASLSLSISPSGSPAPSVFSSTSGGGGFDSLLAHHMTGEQRELAARRRSGGGGGAEYGSPPRLWMLGRNGSGWGGGSTTDLGGQPRPMRKLVKEPGTSGSGRPSFSLEIPGEDGDERRRGGRPRATTGGAEMRVPADERGGAGGLMRRRVVDRLFGLYRRGDR</sequence>
<name>A0AA97NTV7_PYRO3</name>
<evidence type="ECO:0000256" key="1">
    <source>
        <dbReference type="SAM" id="MobiDB-lite"/>
    </source>
</evidence>
<dbReference type="EMBL" id="JH793700">
    <property type="protein sequence ID" value="ELQ36250.1"/>
    <property type="molecule type" value="Genomic_DNA"/>
</dbReference>
<feature type="region of interest" description="Disordered" evidence="1">
    <location>
        <begin position="1"/>
        <end position="64"/>
    </location>
</feature>
<feature type="region of interest" description="Disordered" evidence="1">
    <location>
        <begin position="141"/>
        <end position="247"/>
    </location>
</feature>
<feature type="compositionally biased region" description="Low complexity" evidence="1">
    <location>
        <begin position="42"/>
        <end position="64"/>
    </location>
</feature>
<gene>
    <name evidence="2" type="ORF">OOU_Y34scaffold00666g111</name>
</gene>
<organism evidence="2">
    <name type="scientific">Pyricularia oryzae (strain Y34)</name>
    <name type="common">Rice blast fungus</name>
    <name type="synonym">Magnaporthe oryzae</name>
    <dbReference type="NCBI Taxonomy" id="1143189"/>
    <lineage>
        <taxon>Eukaryota</taxon>
        <taxon>Fungi</taxon>
        <taxon>Dikarya</taxon>
        <taxon>Ascomycota</taxon>
        <taxon>Pezizomycotina</taxon>
        <taxon>Sordariomycetes</taxon>
        <taxon>Sordariomycetidae</taxon>
        <taxon>Magnaporthales</taxon>
        <taxon>Pyriculariaceae</taxon>
        <taxon>Pyricularia</taxon>
    </lineage>
</organism>
<evidence type="ECO:0000313" key="2">
    <source>
        <dbReference type="EMBL" id="ELQ36250.1"/>
    </source>
</evidence>
<proteinExistence type="predicted"/>
<accession>A0AA97NTV7</accession>
<protein>
    <submittedName>
        <fullName evidence="2">Uncharacterized protein</fullName>
    </submittedName>
</protein>
<dbReference type="Proteomes" id="UP000011086">
    <property type="component" value="Unassembled WGS sequence"/>
</dbReference>